<protein>
    <submittedName>
        <fullName evidence="2">Uncharacterized protein</fullName>
    </submittedName>
</protein>
<dbReference type="Gramene" id="KOM40884">
    <property type="protein sequence ID" value="KOM40884"/>
    <property type="gene ID" value="LR48_Vigan04g108200"/>
</dbReference>
<evidence type="ECO:0000256" key="1">
    <source>
        <dbReference type="SAM" id="MobiDB-lite"/>
    </source>
</evidence>
<evidence type="ECO:0000313" key="2">
    <source>
        <dbReference type="EMBL" id="KOM40884.1"/>
    </source>
</evidence>
<evidence type="ECO:0000313" key="3">
    <source>
        <dbReference type="Proteomes" id="UP000053144"/>
    </source>
</evidence>
<feature type="compositionally biased region" description="Low complexity" evidence="1">
    <location>
        <begin position="29"/>
        <end position="43"/>
    </location>
</feature>
<feature type="region of interest" description="Disordered" evidence="1">
    <location>
        <begin position="309"/>
        <end position="332"/>
    </location>
</feature>
<feature type="region of interest" description="Disordered" evidence="1">
    <location>
        <begin position="73"/>
        <end position="120"/>
    </location>
</feature>
<organism evidence="2 3">
    <name type="scientific">Phaseolus angularis</name>
    <name type="common">Azuki bean</name>
    <name type="synonym">Vigna angularis</name>
    <dbReference type="NCBI Taxonomy" id="3914"/>
    <lineage>
        <taxon>Eukaryota</taxon>
        <taxon>Viridiplantae</taxon>
        <taxon>Streptophyta</taxon>
        <taxon>Embryophyta</taxon>
        <taxon>Tracheophyta</taxon>
        <taxon>Spermatophyta</taxon>
        <taxon>Magnoliopsida</taxon>
        <taxon>eudicotyledons</taxon>
        <taxon>Gunneridae</taxon>
        <taxon>Pentapetalae</taxon>
        <taxon>rosids</taxon>
        <taxon>fabids</taxon>
        <taxon>Fabales</taxon>
        <taxon>Fabaceae</taxon>
        <taxon>Papilionoideae</taxon>
        <taxon>50 kb inversion clade</taxon>
        <taxon>NPAAA clade</taxon>
        <taxon>indigoferoid/millettioid clade</taxon>
        <taxon>Phaseoleae</taxon>
        <taxon>Vigna</taxon>
    </lineage>
</organism>
<gene>
    <name evidence="2" type="ORF">LR48_Vigan04g108200</name>
</gene>
<accession>A0A0L9UEB5</accession>
<feature type="compositionally biased region" description="Basic and acidic residues" evidence="1">
    <location>
        <begin position="92"/>
        <end position="101"/>
    </location>
</feature>
<feature type="region of interest" description="Disordered" evidence="1">
    <location>
        <begin position="1"/>
        <end position="58"/>
    </location>
</feature>
<name>A0A0L9UEB5_PHAAN</name>
<dbReference type="EMBL" id="CM003374">
    <property type="protein sequence ID" value="KOM40884.1"/>
    <property type="molecule type" value="Genomic_DNA"/>
</dbReference>
<dbReference type="AlphaFoldDB" id="A0A0L9UEB5"/>
<feature type="compositionally biased region" description="Low complexity" evidence="1">
    <location>
        <begin position="9"/>
        <end position="19"/>
    </location>
</feature>
<sequence length="332" mass="36149">MAVVHVESSSKSSGKSSGRSVGGDGERGSSPSSVLSSFLQESVRSPGPEPNPPTGADKRIIYGIPIHLLQGGIPIDGSPLEPDGDGTIIPGERSKEGEKWNYKRKQRVQKEKSKAPLSGILPLSGTQEVAGVTLRGKMAAEGKKRDAHSPLSVRVFPLCSKMMLNASAGGNIKWKTPEEATELIENMATSDNELNIEKGDPSQKELLQLNEALLIQNRIISQQLEEVTMKLFQTPQEIQQISTVQEQQKWQTQSTPVEKTTTLEETFQRFLKTNASYFHNVDAAFKKMEEMEDPSSVGVGDEMVEVEDVDEAAENAEDINATGGDDDGRVTE</sequence>
<reference evidence="3" key="1">
    <citation type="journal article" date="2015" name="Proc. Natl. Acad. Sci. U.S.A.">
        <title>Genome sequencing of adzuki bean (Vigna angularis) provides insight into high starch and low fat accumulation and domestication.</title>
        <authorList>
            <person name="Yang K."/>
            <person name="Tian Z."/>
            <person name="Chen C."/>
            <person name="Luo L."/>
            <person name="Zhao B."/>
            <person name="Wang Z."/>
            <person name="Yu L."/>
            <person name="Li Y."/>
            <person name="Sun Y."/>
            <person name="Li W."/>
            <person name="Chen Y."/>
            <person name="Li Y."/>
            <person name="Zhang Y."/>
            <person name="Ai D."/>
            <person name="Zhao J."/>
            <person name="Shang C."/>
            <person name="Ma Y."/>
            <person name="Wu B."/>
            <person name="Wang M."/>
            <person name="Gao L."/>
            <person name="Sun D."/>
            <person name="Zhang P."/>
            <person name="Guo F."/>
            <person name="Wang W."/>
            <person name="Li Y."/>
            <person name="Wang J."/>
            <person name="Varshney R.K."/>
            <person name="Wang J."/>
            <person name="Ling H.Q."/>
            <person name="Wan P."/>
        </authorList>
    </citation>
    <scope>NUCLEOTIDE SEQUENCE</scope>
    <source>
        <strain evidence="3">cv. Jingnong 6</strain>
    </source>
</reference>
<dbReference type="Proteomes" id="UP000053144">
    <property type="component" value="Chromosome 4"/>
</dbReference>
<proteinExistence type="predicted"/>